<evidence type="ECO:0000256" key="2">
    <source>
        <dbReference type="ARBA" id="ARBA00012528"/>
    </source>
</evidence>
<accession>A0A094JFK9</accession>
<dbReference type="PANTHER" id="PTHR45138">
    <property type="entry name" value="REGULATORY COMPONENTS OF SENSORY TRANSDUCTION SYSTEM"/>
    <property type="match status" value="1"/>
</dbReference>
<dbReference type="OrthoDB" id="5289013at2"/>
<dbReference type="Pfam" id="PF00990">
    <property type="entry name" value="GGDEF"/>
    <property type="match status" value="1"/>
</dbReference>
<feature type="domain" description="GGDEF" evidence="6">
    <location>
        <begin position="426"/>
        <end position="561"/>
    </location>
</feature>
<sequence length="561" mass="63303">MVFRSFFIVMMLLLGSQTACASDKALHDSPISAIGYFQEEGLSPLALPQVTQRFNQGQFTHAKRQFLTFGINHHATWVRLSLYNPSQQHIRKRLVAAQTWVESVDVYLVQQQLLQQWHTGDAQPADKHLVPTVGYAFDMDIPPGNSEIFIRGQSLDPLTMPIELMDVDQSRSEWMKIHVAIGVVYGILLVLVGFNILLYATLKHSVALYYALYIGCFIIMNFGYEGFGFSWLYPNSPQFQNYSTLFFMVLHGASGLVFVSHYLQISAKKSPLRRLLQIYIIAGILGGAISVALQLHILMAWIAFSFISLTTLIMIAVALLNFTRSIDARYLLLAVSCSMFGLLASALSVWGIIPYSFYGFHGAEFGVVCEAVILAVVVAFRLRNIEQERITAQYMATHDPLTRLNNRRAFEINATSYLQQTENLNKSVSFIMMDIDYFKAINDSYGHHVGDQALYHIANLLSRLHRKGDIVARWGGEEMAMLLPNTELAQAYSYAEQLRQALQDSPLLSEELHINITASFGVSSCINHGQHDTLSDLYKTADKWLYYAKNQGRNRVEPAHD</sequence>
<dbReference type="SUPFAM" id="SSF55073">
    <property type="entry name" value="Nucleotide cyclase"/>
    <property type="match status" value="1"/>
</dbReference>
<reference evidence="7 8" key="1">
    <citation type="submission" date="2014-06" db="EMBL/GenBank/DDBJ databases">
        <title>Shewanella sp. YQH10.</title>
        <authorList>
            <person name="Liu Y."/>
            <person name="Zeng R."/>
        </authorList>
    </citation>
    <scope>NUCLEOTIDE SEQUENCE [LARGE SCALE GENOMIC DNA]</scope>
    <source>
        <strain evidence="7 8">YQH10</strain>
    </source>
</reference>
<organism evidence="7 8">
    <name type="scientific">Shewanella mangrovi</name>
    <dbReference type="NCBI Taxonomy" id="1515746"/>
    <lineage>
        <taxon>Bacteria</taxon>
        <taxon>Pseudomonadati</taxon>
        <taxon>Pseudomonadota</taxon>
        <taxon>Gammaproteobacteria</taxon>
        <taxon>Alteromonadales</taxon>
        <taxon>Shewanellaceae</taxon>
        <taxon>Shewanella</taxon>
    </lineage>
</organism>
<dbReference type="InterPro" id="IPR050469">
    <property type="entry name" value="Diguanylate_Cyclase"/>
</dbReference>
<comment type="catalytic activity">
    <reaction evidence="3">
        <text>2 GTP = 3',3'-c-di-GMP + 2 diphosphate</text>
        <dbReference type="Rhea" id="RHEA:24898"/>
        <dbReference type="ChEBI" id="CHEBI:33019"/>
        <dbReference type="ChEBI" id="CHEBI:37565"/>
        <dbReference type="ChEBI" id="CHEBI:58805"/>
        <dbReference type="EC" id="2.7.7.65"/>
    </reaction>
</comment>
<gene>
    <name evidence="7" type="ORF">HR45_05760</name>
</gene>
<dbReference type="PANTHER" id="PTHR45138:SF9">
    <property type="entry name" value="DIGUANYLATE CYCLASE DGCM-RELATED"/>
    <property type="match status" value="1"/>
</dbReference>
<dbReference type="NCBIfam" id="TIGR00254">
    <property type="entry name" value="GGDEF"/>
    <property type="match status" value="1"/>
</dbReference>
<evidence type="ECO:0000259" key="6">
    <source>
        <dbReference type="PROSITE" id="PS50887"/>
    </source>
</evidence>
<feature type="transmembrane region" description="Helical" evidence="4">
    <location>
        <begin position="177"/>
        <end position="200"/>
    </location>
</feature>
<feature type="transmembrane region" description="Helical" evidence="4">
    <location>
        <begin position="359"/>
        <end position="380"/>
    </location>
</feature>
<dbReference type="Gene3D" id="3.30.70.270">
    <property type="match status" value="1"/>
</dbReference>
<dbReference type="AlphaFoldDB" id="A0A094JFK9"/>
<dbReference type="EC" id="2.7.7.65" evidence="2"/>
<dbReference type="Pfam" id="PF07696">
    <property type="entry name" value="7TMR-DISMED2"/>
    <property type="match status" value="1"/>
</dbReference>
<dbReference type="InterPro" id="IPR011622">
    <property type="entry name" value="7TMR_DISM_rcpt_extracell_dom2"/>
</dbReference>
<keyword evidence="4" id="KW-0472">Membrane</keyword>
<proteinExistence type="predicted"/>
<dbReference type="STRING" id="1515746.HR45_05760"/>
<dbReference type="PROSITE" id="PS50887">
    <property type="entry name" value="GGDEF"/>
    <property type="match status" value="1"/>
</dbReference>
<evidence type="ECO:0000256" key="4">
    <source>
        <dbReference type="SAM" id="Phobius"/>
    </source>
</evidence>
<evidence type="ECO:0000313" key="8">
    <source>
        <dbReference type="Proteomes" id="UP000029264"/>
    </source>
</evidence>
<keyword evidence="5" id="KW-0732">Signal</keyword>
<dbReference type="GO" id="GO:0052621">
    <property type="term" value="F:diguanylate cyclase activity"/>
    <property type="evidence" value="ECO:0007669"/>
    <property type="project" value="UniProtKB-EC"/>
</dbReference>
<dbReference type="InterPro" id="IPR011623">
    <property type="entry name" value="7TMR_DISM_rcpt_extracell_dom1"/>
</dbReference>
<keyword evidence="4" id="KW-0812">Transmembrane</keyword>
<dbReference type="InterPro" id="IPR000160">
    <property type="entry name" value="GGDEF_dom"/>
</dbReference>
<dbReference type="EMBL" id="JPEO01000003">
    <property type="protein sequence ID" value="KFZ38017.1"/>
    <property type="molecule type" value="Genomic_DNA"/>
</dbReference>
<dbReference type="Proteomes" id="UP000029264">
    <property type="component" value="Unassembled WGS sequence"/>
</dbReference>
<comment type="caution">
    <text evidence="7">The sequence shown here is derived from an EMBL/GenBank/DDBJ whole genome shotgun (WGS) entry which is preliminary data.</text>
</comment>
<keyword evidence="8" id="KW-1185">Reference proteome</keyword>
<dbReference type="FunFam" id="3.30.70.270:FF:000001">
    <property type="entry name" value="Diguanylate cyclase domain protein"/>
    <property type="match status" value="1"/>
</dbReference>
<feature type="transmembrane region" description="Helical" evidence="4">
    <location>
        <begin position="207"/>
        <end position="224"/>
    </location>
</feature>
<feature type="chain" id="PRO_5001905195" description="diguanylate cyclase" evidence="5">
    <location>
        <begin position="22"/>
        <end position="561"/>
    </location>
</feature>
<protein>
    <recommendedName>
        <fullName evidence="2">diguanylate cyclase</fullName>
        <ecNumber evidence="2">2.7.7.65</ecNumber>
    </recommendedName>
</protein>
<dbReference type="Gene3D" id="2.60.40.2380">
    <property type="match status" value="1"/>
</dbReference>
<evidence type="ECO:0000256" key="1">
    <source>
        <dbReference type="ARBA" id="ARBA00001946"/>
    </source>
</evidence>
<feature type="transmembrane region" description="Helical" evidence="4">
    <location>
        <begin position="275"/>
        <end position="295"/>
    </location>
</feature>
<feature type="transmembrane region" description="Helical" evidence="4">
    <location>
        <begin position="244"/>
        <end position="263"/>
    </location>
</feature>
<name>A0A094JFK9_9GAMM</name>
<dbReference type="RefSeq" id="WP_037440613.1">
    <property type="nucleotide sequence ID" value="NZ_JPEO01000003.1"/>
</dbReference>
<dbReference type="eggNOG" id="COG3706">
    <property type="taxonomic scope" value="Bacteria"/>
</dbReference>
<evidence type="ECO:0000313" key="7">
    <source>
        <dbReference type="EMBL" id="KFZ38017.1"/>
    </source>
</evidence>
<evidence type="ECO:0000256" key="5">
    <source>
        <dbReference type="SAM" id="SignalP"/>
    </source>
</evidence>
<dbReference type="InterPro" id="IPR043128">
    <property type="entry name" value="Rev_trsase/Diguanyl_cyclase"/>
</dbReference>
<dbReference type="CDD" id="cd01949">
    <property type="entry name" value="GGDEF"/>
    <property type="match status" value="1"/>
</dbReference>
<dbReference type="SMART" id="SM00267">
    <property type="entry name" value="GGDEF"/>
    <property type="match status" value="1"/>
</dbReference>
<dbReference type="Pfam" id="PF07695">
    <property type="entry name" value="7TMR-DISM_7TM"/>
    <property type="match status" value="1"/>
</dbReference>
<feature type="signal peptide" evidence="5">
    <location>
        <begin position="1"/>
        <end position="21"/>
    </location>
</feature>
<feature type="transmembrane region" description="Helical" evidence="4">
    <location>
        <begin position="330"/>
        <end position="353"/>
    </location>
</feature>
<feature type="transmembrane region" description="Helical" evidence="4">
    <location>
        <begin position="301"/>
        <end position="323"/>
    </location>
</feature>
<comment type="cofactor">
    <cofactor evidence="1">
        <name>Mg(2+)</name>
        <dbReference type="ChEBI" id="CHEBI:18420"/>
    </cofactor>
</comment>
<keyword evidence="4" id="KW-1133">Transmembrane helix</keyword>
<evidence type="ECO:0000256" key="3">
    <source>
        <dbReference type="ARBA" id="ARBA00034247"/>
    </source>
</evidence>
<dbReference type="InterPro" id="IPR029787">
    <property type="entry name" value="Nucleotide_cyclase"/>
</dbReference>